<dbReference type="InterPro" id="IPR001763">
    <property type="entry name" value="Rhodanese-like_dom"/>
</dbReference>
<reference evidence="3" key="3">
    <citation type="journal article" date="2017" name="Plant Physiol. Biochem.">
        <title>Differential oxidative and antioxidative response of duckweed Lemna minor toward plant growth promoting/inhibiting bacteria.</title>
        <authorList>
            <person name="Ishizawa H."/>
            <person name="Kuroda M."/>
            <person name="Morikawa M."/>
            <person name="Ike M."/>
        </authorList>
    </citation>
    <scope>NUCLEOTIDE SEQUENCE [LARGE SCALE GENOMIC DNA]</scope>
    <source>
        <strain evidence="3">H3</strain>
    </source>
</reference>
<dbReference type="PROSITE" id="PS50206">
    <property type="entry name" value="RHODANESE_3"/>
    <property type="match status" value="1"/>
</dbReference>
<dbReference type="InterPro" id="IPR050229">
    <property type="entry name" value="GlpE_sulfurtransferase"/>
</dbReference>
<reference evidence="3" key="1">
    <citation type="journal article" date="2017" name="Biotechnol. Biofuels">
        <title>Evaluation of environmental bacterial communities as a factor affecting the growth of duckweed Lemna minor.</title>
        <authorList>
            <person name="Ishizawa H."/>
            <person name="Kuroda M."/>
            <person name="Morikawa M."/>
            <person name="Ike M."/>
        </authorList>
    </citation>
    <scope>NUCLEOTIDE SEQUENCE [LARGE SCALE GENOMIC DNA]</scope>
    <source>
        <strain evidence="3">H3</strain>
    </source>
</reference>
<accession>A0A3G9GRZ7</accession>
<dbReference type="InterPro" id="IPR036873">
    <property type="entry name" value="Rhodanese-like_dom_sf"/>
</dbReference>
<keyword evidence="3" id="KW-1185">Reference proteome</keyword>
<dbReference type="Pfam" id="PF00581">
    <property type="entry name" value="Rhodanese"/>
    <property type="match status" value="1"/>
</dbReference>
<sequence>MKLMTQLEFYQAKLAYEIDAADVKAALEAGEKLILIDTRATAAFERESIPGALSLPHRSMNAETTAALPRDALLVPFCDGIGCNGSTNGAIKLLQLGFRVKELQGGLDWWKRDGFATVGSHATAGTSIQCAC</sequence>
<dbReference type="EMBL" id="AP018823">
    <property type="protein sequence ID" value="BBF88061.1"/>
    <property type="molecule type" value="Genomic_DNA"/>
</dbReference>
<evidence type="ECO:0000313" key="3">
    <source>
        <dbReference type="Proteomes" id="UP000198290"/>
    </source>
</evidence>
<dbReference type="STRING" id="332411.VI06_10580"/>
<evidence type="ECO:0000313" key="2">
    <source>
        <dbReference type="EMBL" id="BBF88061.1"/>
    </source>
</evidence>
<evidence type="ECO:0000259" key="1">
    <source>
        <dbReference type="PROSITE" id="PS50206"/>
    </source>
</evidence>
<dbReference type="SMART" id="SM00450">
    <property type="entry name" value="RHOD"/>
    <property type="match status" value="1"/>
</dbReference>
<protein>
    <submittedName>
        <fullName evidence="2">Rhodanese-related sulfurtransferase</fullName>
    </submittedName>
</protein>
<organism evidence="2 3">
    <name type="scientific">Aquitalea magnusonii</name>
    <dbReference type="NCBI Taxonomy" id="332411"/>
    <lineage>
        <taxon>Bacteria</taxon>
        <taxon>Pseudomonadati</taxon>
        <taxon>Pseudomonadota</taxon>
        <taxon>Betaproteobacteria</taxon>
        <taxon>Neisseriales</taxon>
        <taxon>Chromobacteriaceae</taxon>
        <taxon>Aquitalea</taxon>
    </lineage>
</organism>
<dbReference type="GO" id="GO:0016740">
    <property type="term" value="F:transferase activity"/>
    <property type="evidence" value="ECO:0007669"/>
    <property type="project" value="UniProtKB-KW"/>
</dbReference>
<dbReference type="Proteomes" id="UP000198290">
    <property type="component" value="Chromosome"/>
</dbReference>
<keyword evidence="2" id="KW-0808">Transferase</keyword>
<gene>
    <name evidence="2" type="ORF">DLM_4513</name>
</gene>
<dbReference type="SUPFAM" id="SSF52821">
    <property type="entry name" value="Rhodanese/Cell cycle control phosphatase"/>
    <property type="match status" value="1"/>
</dbReference>
<proteinExistence type="predicted"/>
<dbReference type="AlphaFoldDB" id="A0A3G9GRZ7"/>
<reference evidence="2 3" key="2">
    <citation type="journal article" date="2017" name="Genome Announc.">
        <title>Draft genome sequence of Aquitalea magnusonii strain H3, a plant growth-promoting bacterium of duckweed Lemna minor.</title>
        <authorList>
            <person name="Ishizawa H."/>
            <person name="Kuroda M."/>
            <person name="Ike M."/>
        </authorList>
    </citation>
    <scope>NUCLEOTIDE SEQUENCE [LARGE SCALE GENOMIC DNA]</scope>
    <source>
        <strain evidence="2 3">H3</strain>
    </source>
</reference>
<feature type="domain" description="Rhodanese" evidence="1">
    <location>
        <begin position="29"/>
        <end position="119"/>
    </location>
</feature>
<dbReference type="PANTHER" id="PTHR43031:SF1">
    <property type="entry name" value="PYRIDINE NUCLEOTIDE-DISULPHIDE OXIDOREDUCTASE"/>
    <property type="match status" value="1"/>
</dbReference>
<dbReference type="Gene3D" id="3.40.250.10">
    <property type="entry name" value="Rhodanese-like domain"/>
    <property type="match status" value="1"/>
</dbReference>
<dbReference type="KEGG" id="amah:DLM_4513"/>
<dbReference type="PANTHER" id="PTHR43031">
    <property type="entry name" value="FAD-DEPENDENT OXIDOREDUCTASE"/>
    <property type="match status" value="1"/>
</dbReference>
<name>A0A3G9GRZ7_9NEIS</name>